<keyword evidence="3" id="KW-0285">Flavoprotein</keyword>
<evidence type="ECO:0000256" key="3">
    <source>
        <dbReference type="ARBA" id="ARBA00022630"/>
    </source>
</evidence>
<dbReference type="PROSITE" id="PS51324">
    <property type="entry name" value="ERV_ALR"/>
    <property type="match status" value="1"/>
</dbReference>
<reference evidence="8" key="1">
    <citation type="journal article" date="2020" name="Nature">
        <title>Giant virus diversity and host interactions through global metagenomics.</title>
        <authorList>
            <person name="Schulz F."/>
            <person name="Roux S."/>
            <person name="Paez-Espino D."/>
            <person name="Jungbluth S."/>
            <person name="Walsh D.A."/>
            <person name="Denef V.J."/>
            <person name="McMahon K.D."/>
            <person name="Konstantinidis K.T."/>
            <person name="Eloe-Fadrosh E.A."/>
            <person name="Kyrpides N.C."/>
            <person name="Woyke T."/>
        </authorList>
    </citation>
    <scope>NUCLEOTIDE SEQUENCE</scope>
    <source>
        <strain evidence="8">GVMAG-S-3300013093-109</strain>
    </source>
</reference>
<evidence type="ECO:0000313" key="8">
    <source>
        <dbReference type="EMBL" id="QHU20564.1"/>
    </source>
</evidence>
<protein>
    <recommendedName>
        <fullName evidence="2">thiol oxidase</fullName>
        <ecNumber evidence="2">1.8.3.2</ecNumber>
    </recommendedName>
</protein>
<evidence type="ECO:0000256" key="5">
    <source>
        <dbReference type="ARBA" id="ARBA00023002"/>
    </source>
</evidence>
<sequence>MESPQNHIWGPELWKVLHCSAERIGSQNLKRLPQEESRIWGGLLASLRYTLPCPLCKKHYTQFSSSHPLASIDRDTVRKWLFDLHHNANQHMDKQVAITLEELPSIYGKPFHFSKHLRTVQQHMSYALRLGWMTRADLVRTLRLFEELKRFYDFF</sequence>
<dbReference type="Gene3D" id="1.20.120.310">
    <property type="entry name" value="ERV/ALR sulfhydryl oxidase domain"/>
    <property type="match status" value="1"/>
</dbReference>
<proteinExistence type="predicted"/>
<feature type="domain" description="ERV/ALR sulfhydryl oxidase" evidence="7">
    <location>
        <begin position="2"/>
        <end position="107"/>
    </location>
</feature>
<comment type="cofactor">
    <cofactor evidence="1">
        <name>FAD</name>
        <dbReference type="ChEBI" id="CHEBI:57692"/>
    </cofactor>
</comment>
<keyword evidence="4" id="KW-0274">FAD</keyword>
<evidence type="ECO:0000259" key="7">
    <source>
        <dbReference type="PROSITE" id="PS51324"/>
    </source>
</evidence>
<dbReference type="AlphaFoldDB" id="A0A6C0KVP2"/>
<dbReference type="SUPFAM" id="SSF69000">
    <property type="entry name" value="FAD-dependent thiol oxidase"/>
    <property type="match status" value="1"/>
</dbReference>
<dbReference type="GO" id="GO:0016972">
    <property type="term" value="F:thiol oxidase activity"/>
    <property type="evidence" value="ECO:0007669"/>
    <property type="project" value="UniProtKB-EC"/>
</dbReference>
<dbReference type="InterPro" id="IPR036774">
    <property type="entry name" value="ERV/ALR_sulphydryl_oxid_sf"/>
</dbReference>
<keyword evidence="5" id="KW-0560">Oxidoreductase</keyword>
<evidence type="ECO:0000256" key="1">
    <source>
        <dbReference type="ARBA" id="ARBA00001974"/>
    </source>
</evidence>
<dbReference type="InterPro" id="IPR017905">
    <property type="entry name" value="ERV/ALR_sulphydryl_oxidase"/>
</dbReference>
<dbReference type="EMBL" id="MN740969">
    <property type="protein sequence ID" value="QHU20564.1"/>
    <property type="molecule type" value="Genomic_DNA"/>
</dbReference>
<evidence type="ECO:0000256" key="6">
    <source>
        <dbReference type="ARBA" id="ARBA00023157"/>
    </source>
</evidence>
<accession>A0A6C0KVP2</accession>
<dbReference type="Pfam" id="PF04777">
    <property type="entry name" value="Evr1_Alr"/>
    <property type="match status" value="1"/>
</dbReference>
<evidence type="ECO:0000256" key="4">
    <source>
        <dbReference type="ARBA" id="ARBA00022827"/>
    </source>
</evidence>
<dbReference type="EC" id="1.8.3.2" evidence="2"/>
<keyword evidence="6" id="KW-1015">Disulfide bond</keyword>
<organism evidence="8">
    <name type="scientific">viral metagenome</name>
    <dbReference type="NCBI Taxonomy" id="1070528"/>
    <lineage>
        <taxon>unclassified sequences</taxon>
        <taxon>metagenomes</taxon>
        <taxon>organismal metagenomes</taxon>
    </lineage>
</organism>
<name>A0A6C0KVP2_9ZZZZ</name>
<evidence type="ECO:0000256" key="2">
    <source>
        <dbReference type="ARBA" id="ARBA00012512"/>
    </source>
</evidence>